<keyword evidence="2" id="KW-1133">Transmembrane helix</keyword>
<dbReference type="Proteomes" id="UP000605670">
    <property type="component" value="Unassembled WGS sequence"/>
</dbReference>
<reference evidence="4" key="2">
    <citation type="submission" date="2020-09" db="EMBL/GenBank/DDBJ databases">
        <authorList>
            <person name="Sun Q."/>
            <person name="Zhou Y."/>
        </authorList>
    </citation>
    <scope>NUCLEOTIDE SEQUENCE</scope>
    <source>
        <strain evidence="4">CGMCC 1.12160</strain>
    </source>
</reference>
<gene>
    <name evidence="4" type="ORF">GCM10011366_18810</name>
</gene>
<sequence length="138" mass="15227">MAAGPQADYVGIMTEDPSRVPPPLPSYDPQRPAPPLTPDPAADPALRAAALKHLEAVKAFRIHLTVYLAVMALLVAIWLITGAGYFWPVWPAMGWGLGLGLHRASMSWDREPTEAQIAEQARRLAQRRDQDRPRAIED</sequence>
<organism evidence="4 5">
    <name type="scientific">Ornithinimicrobium tianjinense</name>
    <dbReference type="NCBI Taxonomy" id="1195761"/>
    <lineage>
        <taxon>Bacteria</taxon>
        <taxon>Bacillati</taxon>
        <taxon>Actinomycetota</taxon>
        <taxon>Actinomycetes</taxon>
        <taxon>Micrococcales</taxon>
        <taxon>Ornithinimicrobiaceae</taxon>
        <taxon>Ornithinimicrobium</taxon>
    </lineage>
</organism>
<dbReference type="EMBL" id="BMEM01000002">
    <property type="protein sequence ID" value="GGF51224.1"/>
    <property type="molecule type" value="Genomic_DNA"/>
</dbReference>
<feature type="transmembrane region" description="Helical" evidence="2">
    <location>
        <begin position="64"/>
        <end position="87"/>
    </location>
</feature>
<evidence type="ECO:0000313" key="4">
    <source>
        <dbReference type="EMBL" id="GGF51224.1"/>
    </source>
</evidence>
<keyword evidence="2" id="KW-0472">Membrane</keyword>
<evidence type="ECO:0000256" key="1">
    <source>
        <dbReference type="SAM" id="MobiDB-lite"/>
    </source>
</evidence>
<feature type="region of interest" description="Disordered" evidence="1">
    <location>
        <begin position="1"/>
        <end position="42"/>
    </location>
</feature>
<feature type="compositionally biased region" description="Pro residues" evidence="1">
    <location>
        <begin position="19"/>
        <end position="38"/>
    </location>
</feature>
<comment type="caution">
    <text evidence="4">The sequence shown here is derived from an EMBL/GenBank/DDBJ whole genome shotgun (WGS) entry which is preliminary data.</text>
</comment>
<evidence type="ECO:0000256" key="2">
    <source>
        <dbReference type="SAM" id="Phobius"/>
    </source>
</evidence>
<name>A0A917F423_9MICO</name>
<dbReference type="InterPro" id="IPR025698">
    <property type="entry name" value="2TM_dom"/>
</dbReference>
<protein>
    <recommendedName>
        <fullName evidence="3">2TM domain-containing protein</fullName>
    </recommendedName>
</protein>
<feature type="domain" description="2TM" evidence="3">
    <location>
        <begin position="50"/>
        <end position="112"/>
    </location>
</feature>
<dbReference type="AlphaFoldDB" id="A0A917F423"/>
<reference evidence="4" key="1">
    <citation type="journal article" date="2014" name="Int. J. Syst. Evol. Microbiol.">
        <title>Complete genome sequence of Corynebacterium casei LMG S-19264T (=DSM 44701T), isolated from a smear-ripened cheese.</title>
        <authorList>
            <consortium name="US DOE Joint Genome Institute (JGI-PGF)"/>
            <person name="Walter F."/>
            <person name="Albersmeier A."/>
            <person name="Kalinowski J."/>
            <person name="Ruckert C."/>
        </authorList>
    </citation>
    <scope>NUCLEOTIDE SEQUENCE</scope>
    <source>
        <strain evidence="4">CGMCC 1.12160</strain>
    </source>
</reference>
<keyword evidence="5" id="KW-1185">Reference proteome</keyword>
<accession>A0A917F423</accession>
<keyword evidence="2" id="KW-0812">Transmembrane</keyword>
<proteinExistence type="predicted"/>
<evidence type="ECO:0000313" key="5">
    <source>
        <dbReference type="Proteomes" id="UP000605670"/>
    </source>
</evidence>
<evidence type="ECO:0000259" key="3">
    <source>
        <dbReference type="Pfam" id="PF13239"/>
    </source>
</evidence>
<dbReference type="Pfam" id="PF13239">
    <property type="entry name" value="2TM"/>
    <property type="match status" value="1"/>
</dbReference>